<name>A0A7G8LLG9_9CAUD</name>
<reference evidence="1 2" key="1">
    <citation type="submission" date="2020-07" db="EMBL/GenBank/DDBJ databases">
        <authorList>
            <person name="Bortz R.L."/>
            <person name="Anton Mahfoud A."/>
            <person name="Chodavarapu S."/>
            <person name="Choudhry I."/>
            <person name="Gan A.J."/>
            <person name="Gay E.L."/>
            <person name="Gonzales G.R."/>
            <person name="Hicks J.N."/>
            <person name="Jones A."/>
            <person name="Kistler A."/>
            <person name="Lee G.D."/>
            <person name="Lynch M.R."/>
            <person name="Mandava A."/>
            <person name="Manivannan M."/>
            <person name="Paterson C.E."/>
            <person name="Pepsin N."/>
            <person name="Perry J.M."/>
            <person name="Reddy A."/>
            <person name="Riley H.L."/>
            <person name="Schmersal J.N."/>
            <person name="Sequeira A."/>
            <person name="Butela K.A."/>
            <person name="Garlena R.A."/>
            <person name="Russell D.A."/>
            <person name="Pope W.H."/>
            <person name="Jacobs-Sera D."/>
            <person name="Hatfull G.F."/>
        </authorList>
    </citation>
    <scope>NUCLEOTIDE SEQUENCE [LARGE SCALE GENOMIC DNA]</scope>
</reference>
<evidence type="ECO:0000313" key="2">
    <source>
        <dbReference type="Proteomes" id="UP000515907"/>
    </source>
</evidence>
<dbReference type="GeneID" id="77928405"/>
<sequence length="49" mass="5365">MNNERQIAGFLAVDGRVVCVRYTDDRPRVRDIQDAAAEAADLDGPEFGA</sequence>
<proteinExistence type="predicted"/>
<organism evidence="1 2">
    <name type="scientific">Gordonia phage Bunnybear</name>
    <dbReference type="NCBI Taxonomy" id="2762398"/>
    <lineage>
        <taxon>Viruses</taxon>
        <taxon>Duplodnaviria</taxon>
        <taxon>Heunggongvirae</taxon>
        <taxon>Uroviricota</taxon>
        <taxon>Caudoviricetes</taxon>
        <taxon>Nymbaxtervirinae</taxon>
        <taxon>Nymphadoravirus</taxon>
        <taxon>Nymphadoravirus bunnybear</taxon>
    </lineage>
</organism>
<dbReference type="Proteomes" id="UP000515907">
    <property type="component" value="Segment"/>
</dbReference>
<keyword evidence="2" id="KW-1185">Reference proteome</keyword>
<protein>
    <submittedName>
        <fullName evidence="1">Uncharacterized protein</fullName>
    </submittedName>
</protein>
<dbReference type="RefSeq" id="YP_010652582.1">
    <property type="nucleotide sequence ID" value="NC_070787.1"/>
</dbReference>
<evidence type="ECO:0000313" key="1">
    <source>
        <dbReference type="EMBL" id="QNJ58091.1"/>
    </source>
</evidence>
<gene>
    <name evidence="1" type="primary">35</name>
    <name evidence="1" type="ORF">SEA_BUNNYBEAR_35</name>
</gene>
<dbReference type="EMBL" id="MT723938">
    <property type="protein sequence ID" value="QNJ58091.1"/>
    <property type="molecule type" value="Genomic_DNA"/>
</dbReference>
<dbReference type="KEGG" id="vg:77928405"/>
<accession>A0A7G8LLG9</accession>